<comment type="caution">
    <text evidence="3">The sequence shown here is derived from an EMBL/GenBank/DDBJ whole genome shotgun (WGS) entry which is preliminary data.</text>
</comment>
<reference evidence="4" key="1">
    <citation type="journal article" date="2019" name="Int. J. Syst. Evol. Microbiol.">
        <title>The Global Catalogue of Microorganisms (GCM) 10K type strain sequencing project: providing services to taxonomists for standard genome sequencing and annotation.</title>
        <authorList>
            <consortium name="The Broad Institute Genomics Platform"/>
            <consortium name="The Broad Institute Genome Sequencing Center for Infectious Disease"/>
            <person name="Wu L."/>
            <person name="Ma J."/>
        </authorList>
    </citation>
    <scope>NUCLEOTIDE SEQUENCE [LARGE SCALE GENOMIC DNA]</scope>
    <source>
        <strain evidence="4">JCM 9088</strain>
    </source>
</reference>
<dbReference type="SUPFAM" id="SSF52788">
    <property type="entry name" value="Phosphotyrosine protein phosphatases I"/>
    <property type="match status" value="1"/>
</dbReference>
<dbReference type="Pfam" id="PF01451">
    <property type="entry name" value="LMWPc"/>
    <property type="match status" value="1"/>
</dbReference>
<name>A0ABP6JKN7_9ACTN</name>
<dbReference type="CDD" id="cd16345">
    <property type="entry name" value="LMWP_ArsC"/>
    <property type="match status" value="1"/>
</dbReference>
<protein>
    <submittedName>
        <fullName evidence="3">Arsenate reductase ArsC</fullName>
    </submittedName>
</protein>
<dbReference type="RefSeq" id="WP_344493485.1">
    <property type="nucleotide sequence ID" value="NZ_BAAAUD010000019.1"/>
</dbReference>
<evidence type="ECO:0000259" key="2">
    <source>
        <dbReference type="SMART" id="SM00226"/>
    </source>
</evidence>
<proteinExistence type="predicted"/>
<keyword evidence="1" id="KW-0059">Arsenical resistance</keyword>
<organism evidence="3 4">
    <name type="scientific">Streptomyces enissocaesilis</name>
    <dbReference type="NCBI Taxonomy" id="332589"/>
    <lineage>
        <taxon>Bacteria</taxon>
        <taxon>Bacillati</taxon>
        <taxon>Actinomycetota</taxon>
        <taxon>Actinomycetes</taxon>
        <taxon>Kitasatosporales</taxon>
        <taxon>Streptomycetaceae</taxon>
        <taxon>Streptomyces</taxon>
        <taxon>Streptomyces rochei group</taxon>
    </lineage>
</organism>
<dbReference type="EMBL" id="BAAAUD010000019">
    <property type="protein sequence ID" value="GAA2934705.1"/>
    <property type="molecule type" value="Genomic_DNA"/>
</dbReference>
<dbReference type="PANTHER" id="PTHR43428:SF1">
    <property type="entry name" value="ARSENATE REDUCTASE"/>
    <property type="match status" value="1"/>
</dbReference>
<feature type="domain" description="Phosphotyrosine protein phosphatase I" evidence="2">
    <location>
        <begin position="5"/>
        <end position="130"/>
    </location>
</feature>
<dbReference type="PANTHER" id="PTHR43428">
    <property type="entry name" value="ARSENATE REDUCTASE"/>
    <property type="match status" value="1"/>
</dbReference>
<dbReference type="Gene3D" id="3.40.50.2300">
    <property type="match status" value="1"/>
</dbReference>
<dbReference type="SMART" id="SM00226">
    <property type="entry name" value="LMWPc"/>
    <property type="match status" value="1"/>
</dbReference>
<keyword evidence="4" id="KW-1185">Reference proteome</keyword>
<gene>
    <name evidence="3" type="ORF">GCM10010446_19530</name>
</gene>
<evidence type="ECO:0000256" key="1">
    <source>
        <dbReference type="ARBA" id="ARBA00022849"/>
    </source>
</evidence>
<evidence type="ECO:0000313" key="4">
    <source>
        <dbReference type="Proteomes" id="UP001500403"/>
    </source>
</evidence>
<dbReference type="InterPro" id="IPR036196">
    <property type="entry name" value="Ptyr_pPase_sf"/>
</dbReference>
<sequence>MSGRPSVLFVCVHNAGRSQMAAAWLRHLAGDRIEVRSAGSAPAASVNPAAVEAMREVGIDMSAEIPKILTAEAVEESDVCITMGCGDTCPVFPGKRYLDWELKDPAGQGVEAVRPIRDGIRELVENLIADIDSPR</sequence>
<dbReference type="Proteomes" id="UP001500403">
    <property type="component" value="Unassembled WGS sequence"/>
</dbReference>
<accession>A0ABP6JKN7</accession>
<dbReference type="InterPro" id="IPR023485">
    <property type="entry name" value="Ptyr_pPase"/>
</dbReference>
<evidence type="ECO:0000313" key="3">
    <source>
        <dbReference type="EMBL" id="GAA2934705.1"/>
    </source>
</evidence>